<evidence type="ECO:0000313" key="6">
    <source>
        <dbReference type="Proteomes" id="UP001595965"/>
    </source>
</evidence>
<keyword evidence="1 2" id="KW-0238">DNA-binding</keyword>
<feature type="region of interest" description="Disordered" evidence="3">
    <location>
        <begin position="214"/>
        <end position="240"/>
    </location>
</feature>
<organism evidence="5 6">
    <name type="scientific">Citricoccus alkalitolerans</name>
    <dbReference type="NCBI Taxonomy" id="246603"/>
    <lineage>
        <taxon>Bacteria</taxon>
        <taxon>Bacillati</taxon>
        <taxon>Actinomycetota</taxon>
        <taxon>Actinomycetes</taxon>
        <taxon>Micrococcales</taxon>
        <taxon>Micrococcaceae</taxon>
        <taxon>Citricoccus</taxon>
    </lineage>
</organism>
<reference evidence="6" key="1">
    <citation type="journal article" date="2019" name="Int. J. Syst. Evol. Microbiol.">
        <title>The Global Catalogue of Microorganisms (GCM) 10K type strain sequencing project: providing services to taxonomists for standard genome sequencing and annotation.</title>
        <authorList>
            <consortium name="The Broad Institute Genomics Platform"/>
            <consortium name="The Broad Institute Genome Sequencing Center for Infectious Disease"/>
            <person name="Wu L."/>
            <person name="Ma J."/>
        </authorList>
    </citation>
    <scope>NUCLEOTIDE SEQUENCE [LARGE SCALE GENOMIC DNA]</scope>
    <source>
        <strain evidence="6">CGMCC 1.12125</strain>
    </source>
</reference>
<sequence>MDEQSSTEHREHQGQPDVPPGRSLAPLLGAVTAMLDEDTDPTALNVADISRRAGVSRPTFYKYFKDVPALVRAAALQRMEATFERVPPVELGDTWTIFARDTFQTLLTDLAEHRRFYLSAIALNPTDVTSDFIRYISHRLLAYSSLGPIIHRRKGPDTATQRAEFLAAGTVWLVQQWLASSADPLSEVADMVERLSALLLSSSGATEQEIAAVRSASPVPTTIATHPSTTPAGASPERNA</sequence>
<gene>
    <name evidence="5" type="ORF">ACFO0K_06990</name>
</gene>
<dbReference type="Pfam" id="PF00440">
    <property type="entry name" value="TetR_N"/>
    <property type="match status" value="1"/>
</dbReference>
<dbReference type="EMBL" id="JBHSEN010000001">
    <property type="protein sequence ID" value="MFC4429422.1"/>
    <property type="molecule type" value="Genomic_DNA"/>
</dbReference>
<comment type="caution">
    <text evidence="5">The sequence shown here is derived from an EMBL/GenBank/DDBJ whole genome shotgun (WGS) entry which is preliminary data.</text>
</comment>
<accession>A0ABV8XXU9</accession>
<evidence type="ECO:0000313" key="5">
    <source>
        <dbReference type="EMBL" id="MFC4429422.1"/>
    </source>
</evidence>
<protein>
    <submittedName>
        <fullName evidence="5">TetR/AcrR family transcriptional regulator</fullName>
    </submittedName>
</protein>
<keyword evidence="6" id="KW-1185">Reference proteome</keyword>
<dbReference type="Gene3D" id="1.10.357.10">
    <property type="entry name" value="Tetracycline Repressor, domain 2"/>
    <property type="match status" value="1"/>
</dbReference>
<feature type="region of interest" description="Disordered" evidence="3">
    <location>
        <begin position="1"/>
        <end position="23"/>
    </location>
</feature>
<proteinExistence type="predicted"/>
<evidence type="ECO:0000256" key="3">
    <source>
        <dbReference type="SAM" id="MobiDB-lite"/>
    </source>
</evidence>
<dbReference type="PROSITE" id="PS50977">
    <property type="entry name" value="HTH_TETR_2"/>
    <property type="match status" value="1"/>
</dbReference>
<dbReference type="SUPFAM" id="SSF46689">
    <property type="entry name" value="Homeodomain-like"/>
    <property type="match status" value="1"/>
</dbReference>
<feature type="domain" description="HTH tetR-type" evidence="4">
    <location>
        <begin position="21"/>
        <end position="82"/>
    </location>
</feature>
<feature type="DNA-binding region" description="H-T-H motif" evidence="2">
    <location>
        <begin position="45"/>
        <end position="64"/>
    </location>
</feature>
<feature type="compositionally biased region" description="Basic and acidic residues" evidence="3">
    <location>
        <begin position="1"/>
        <end position="14"/>
    </location>
</feature>
<evidence type="ECO:0000256" key="2">
    <source>
        <dbReference type="PROSITE-ProRule" id="PRU00335"/>
    </source>
</evidence>
<dbReference type="InterPro" id="IPR001647">
    <property type="entry name" value="HTH_TetR"/>
</dbReference>
<dbReference type="Proteomes" id="UP001595965">
    <property type="component" value="Unassembled WGS sequence"/>
</dbReference>
<dbReference type="RefSeq" id="WP_344228428.1">
    <property type="nucleotide sequence ID" value="NZ_BAAALH010000002.1"/>
</dbReference>
<evidence type="ECO:0000256" key="1">
    <source>
        <dbReference type="ARBA" id="ARBA00023125"/>
    </source>
</evidence>
<evidence type="ECO:0000259" key="4">
    <source>
        <dbReference type="PROSITE" id="PS50977"/>
    </source>
</evidence>
<name>A0ABV8XXU9_9MICC</name>
<feature type="compositionally biased region" description="Polar residues" evidence="3">
    <location>
        <begin position="218"/>
        <end position="232"/>
    </location>
</feature>
<dbReference type="InterPro" id="IPR009057">
    <property type="entry name" value="Homeodomain-like_sf"/>
</dbReference>